<evidence type="ECO:0000256" key="2">
    <source>
        <dbReference type="ARBA" id="ARBA00008290"/>
    </source>
</evidence>
<keyword evidence="6 9" id="KW-0378">Hydrolase</keyword>
<dbReference type="GO" id="GO:0005737">
    <property type="term" value="C:cytoplasm"/>
    <property type="evidence" value="ECO:0007669"/>
    <property type="project" value="UniProtKB-ARBA"/>
</dbReference>
<dbReference type="EMBL" id="LGRX02004396">
    <property type="protein sequence ID" value="KAK3280436.1"/>
    <property type="molecule type" value="Genomic_DNA"/>
</dbReference>
<dbReference type="PANTHER" id="PTHR28570">
    <property type="entry name" value="ASPARTYL AMINOPEPTIDASE"/>
    <property type="match status" value="1"/>
</dbReference>
<dbReference type="Proteomes" id="UP001190700">
    <property type="component" value="Unassembled WGS sequence"/>
</dbReference>
<dbReference type="Gene3D" id="3.40.630.10">
    <property type="entry name" value="Zn peptidases"/>
    <property type="match status" value="1"/>
</dbReference>
<dbReference type="InterPro" id="IPR023358">
    <property type="entry name" value="Peptidase_M18_dom2"/>
</dbReference>
<comment type="caution">
    <text evidence="10">The sequence shown here is derived from an EMBL/GenBank/DDBJ whole genome shotgun (WGS) entry which is preliminary data.</text>
</comment>
<dbReference type="SUPFAM" id="SSF101821">
    <property type="entry name" value="Aminopeptidase/glucanase lid domain"/>
    <property type="match status" value="1"/>
</dbReference>
<dbReference type="PANTHER" id="PTHR28570:SF16">
    <property type="entry name" value="ASPARTYL AMINOPEPTIDASE-RELATED"/>
    <property type="match status" value="1"/>
</dbReference>
<protein>
    <recommendedName>
        <fullName evidence="12">Aspartyl aminopeptidase</fullName>
    </recommendedName>
</protein>
<keyword evidence="8 9" id="KW-0482">Metalloprotease</keyword>
<keyword evidence="7 9" id="KW-0862">Zinc</keyword>
<dbReference type="Pfam" id="PF02127">
    <property type="entry name" value="Peptidase_M18"/>
    <property type="match status" value="1"/>
</dbReference>
<evidence type="ECO:0008006" key="12">
    <source>
        <dbReference type="Google" id="ProtNLM"/>
    </source>
</evidence>
<proteinExistence type="inferred from homology"/>
<dbReference type="SUPFAM" id="SSF53187">
    <property type="entry name" value="Zn-dependent exopeptidases"/>
    <property type="match status" value="1"/>
</dbReference>
<evidence type="ECO:0000256" key="9">
    <source>
        <dbReference type="RuleBase" id="RU004386"/>
    </source>
</evidence>
<dbReference type="NCBIfam" id="NF002759">
    <property type="entry name" value="PRK02813.1"/>
    <property type="match status" value="1"/>
</dbReference>
<organism evidence="10 11">
    <name type="scientific">Cymbomonas tetramitiformis</name>
    <dbReference type="NCBI Taxonomy" id="36881"/>
    <lineage>
        <taxon>Eukaryota</taxon>
        <taxon>Viridiplantae</taxon>
        <taxon>Chlorophyta</taxon>
        <taxon>Pyramimonadophyceae</taxon>
        <taxon>Pyramimonadales</taxon>
        <taxon>Pyramimonadaceae</taxon>
        <taxon>Cymbomonas</taxon>
    </lineage>
</organism>
<dbReference type="GO" id="GO:0008270">
    <property type="term" value="F:zinc ion binding"/>
    <property type="evidence" value="ECO:0007669"/>
    <property type="project" value="InterPro"/>
</dbReference>
<evidence type="ECO:0000256" key="5">
    <source>
        <dbReference type="ARBA" id="ARBA00022723"/>
    </source>
</evidence>
<keyword evidence="4 9" id="KW-0645">Protease</keyword>
<gene>
    <name evidence="10" type="ORF">CYMTET_11733</name>
</gene>
<dbReference type="PRINTS" id="PR00932">
    <property type="entry name" value="AMINO1PTASE"/>
</dbReference>
<keyword evidence="5 9" id="KW-0479">Metal-binding</keyword>
<dbReference type="CDD" id="cd05658">
    <property type="entry name" value="M18_DAP"/>
    <property type="match status" value="1"/>
</dbReference>
<dbReference type="GO" id="GO:0006508">
    <property type="term" value="P:proteolysis"/>
    <property type="evidence" value="ECO:0007669"/>
    <property type="project" value="UniProtKB-KW"/>
</dbReference>
<dbReference type="GO" id="GO:0008237">
    <property type="term" value="F:metallopeptidase activity"/>
    <property type="evidence" value="ECO:0007669"/>
    <property type="project" value="UniProtKB-KW"/>
</dbReference>
<evidence type="ECO:0000256" key="4">
    <source>
        <dbReference type="ARBA" id="ARBA00022670"/>
    </source>
</evidence>
<dbReference type="InterPro" id="IPR001948">
    <property type="entry name" value="Peptidase_M18"/>
</dbReference>
<evidence type="ECO:0000256" key="8">
    <source>
        <dbReference type="ARBA" id="ARBA00023049"/>
    </source>
</evidence>
<dbReference type="Gene3D" id="2.30.250.10">
    <property type="entry name" value="Aminopeptidase i, Domain 2"/>
    <property type="match status" value="1"/>
</dbReference>
<dbReference type="FunFam" id="2.30.250.10:FF:000001">
    <property type="entry name" value="Aspartyl aminopeptidase 1"/>
    <property type="match status" value="1"/>
</dbReference>
<evidence type="ECO:0000313" key="10">
    <source>
        <dbReference type="EMBL" id="KAK3280436.1"/>
    </source>
</evidence>
<dbReference type="AlphaFoldDB" id="A0AAE0GLR4"/>
<reference evidence="10 11" key="1">
    <citation type="journal article" date="2015" name="Genome Biol. Evol.">
        <title>Comparative Genomics of a Bacterivorous Green Alga Reveals Evolutionary Causalities and Consequences of Phago-Mixotrophic Mode of Nutrition.</title>
        <authorList>
            <person name="Burns J.A."/>
            <person name="Paasch A."/>
            <person name="Narechania A."/>
            <person name="Kim E."/>
        </authorList>
    </citation>
    <scope>NUCLEOTIDE SEQUENCE [LARGE SCALE GENOMIC DNA]</scope>
    <source>
        <strain evidence="10 11">PLY_AMNH</strain>
    </source>
</reference>
<keyword evidence="11" id="KW-1185">Reference proteome</keyword>
<evidence type="ECO:0000256" key="6">
    <source>
        <dbReference type="ARBA" id="ARBA00022801"/>
    </source>
</evidence>
<evidence type="ECO:0000256" key="1">
    <source>
        <dbReference type="ARBA" id="ARBA00001947"/>
    </source>
</evidence>
<accession>A0AAE0GLR4</accession>
<comment type="similarity">
    <text evidence="2 9">Belongs to the peptidase M18 family.</text>
</comment>
<evidence type="ECO:0000256" key="3">
    <source>
        <dbReference type="ARBA" id="ARBA00022438"/>
    </source>
</evidence>
<dbReference type="GO" id="GO:0004177">
    <property type="term" value="F:aminopeptidase activity"/>
    <property type="evidence" value="ECO:0007669"/>
    <property type="project" value="UniProtKB-KW"/>
</dbReference>
<name>A0AAE0GLR4_9CHLO</name>
<evidence type="ECO:0000256" key="7">
    <source>
        <dbReference type="ARBA" id="ARBA00022833"/>
    </source>
</evidence>
<evidence type="ECO:0000313" key="11">
    <source>
        <dbReference type="Proteomes" id="UP001190700"/>
    </source>
</evidence>
<comment type="cofactor">
    <cofactor evidence="1">
        <name>Zn(2+)</name>
        <dbReference type="ChEBI" id="CHEBI:29105"/>
    </cofactor>
</comment>
<sequence>MANPVAQEMLDFINKSWTQFHATHEACKRFEANGFTRLTERQEWTLEPGGKYFVTRNQSAVVAFVVGKKFTTGSGFNVVAAHTDSPCPKLKPISASTKGGFLRVGVQTYGGGLWHTWFDRDLSVAGRVLVRRCGGAVISHELVRINRPIMRIPTLAIHLDRNVNSEGFKCNPESHLAPVLATQIKSALGEEEKSKDSKDGERHHAILINLLAKELGCAPEDICDFELNVCDTQDGVIGGAQNEFVYCGRLDNLCMSFCSMKALIEVASNAEKVAESASGWMCALFDNEEVGSNSVQGAGSPMMFEIMKRTTAILQDGPSEGAVERMLRNSFMVSADMAHCLHPNYMEKHEEKHQPKMHAGLVVKHNCNQRYATTSVTNFLFREVAVRKGIPIQDFVVRNDMGCGSTIGPILASGIGIRTVDVGVPQLSMHSIREMCGTEDVDIAYQHFCAFYYDFEALDATLAVDE</sequence>
<keyword evidence="3 9" id="KW-0031">Aminopeptidase</keyword>